<dbReference type="InterPro" id="IPR054333">
    <property type="entry name" value="REase-ARP-assoc"/>
</dbReference>
<dbReference type="EMBL" id="SNRY01006104">
    <property type="protein sequence ID" value="KAA6313342.1"/>
    <property type="molecule type" value="Genomic_DNA"/>
</dbReference>
<gene>
    <name evidence="1" type="ORF">EZS27_035872</name>
</gene>
<dbReference type="AlphaFoldDB" id="A0A5J4PW55"/>
<feature type="non-terminal residue" evidence="1">
    <location>
        <position position="269"/>
    </location>
</feature>
<sequence length="269" mass="32033">MPKMRTGATLFFCTDACLAAVIGKLNSNHKWELFEMSKVLGMGNAKYKNQLGIYKLDEFDEVIPYNSFSGVSYIGICKNKKWGLIKITEDENSTLLKFDCNFIEDVNYTDIKQLEEKYSQPWINGIKDHLSTYKSGTYKDIKDGQYNYKGNIYYYPHIFPRICGNLNLLETYRDDFLKSDLSKINFHRYFHHLNSSQAMCINFFYPLIKEEKRLINILRCYEKYRSLFPCDNIRPKWEEKSYPVRRWTSCMQLSPRCWYRRSYLKISTS</sequence>
<protein>
    <submittedName>
        <fullName evidence="1">Uncharacterized protein</fullName>
    </submittedName>
</protein>
<organism evidence="1">
    <name type="scientific">termite gut metagenome</name>
    <dbReference type="NCBI Taxonomy" id="433724"/>
    <lineage>
        <taxon>unclassified sequences</taxon>
        <taxon>metagenomes</taxon>
        <taxon>organismal metagenomes</taxon>
    </lineage>
</organism>
<name>A0A5J4PW55_9ZZZZ</name>
<reference evidence="1" key="1">
    <citation type="submission" date="2019-03" db="EMBL/GenBank/DDBJ databases">
        <title>Single cell metagenomics reveals metabolic interactions within the superorganism composed of flagellate Streblomastix strix and complex community of Bacteroidetes bacteria on its surface.</title>
        <authorList>
            <person name="Treitli S.C."/>
            <person name="Kolisko M."/>
            <person name="Husnik F."/>
            <person name="Keeling P."/>
            <person name="Hampl V."/>
        </authorList>
    </citation>
    <scope>NUCLEOTIDE SEQUENCE</scope>
    <source>
        <strain evidence="1">STM</strain>
    </source>
</reference>
<evidence type="ECO:0000313" key="1">
    <source>
        <dbReference type="EMBL" id="KAA6313342.1"/>
    </source>
</evidence>
<accession>A0A5J4PW55</accession>
<proteinExistence type="predicted"/>
<comment type="caution">
    <text evidence="1">The sequence shown here is derived from an EMBL/GenBank/DDBJ whole genome shotgun (WGS) entry which is preliminary data.</text>
</comment>
<dbReference type="Pfam" id="PF22558">
    <property type="entry name" value="REase-ARP"/>
    <property type="match status" value="1"/>
</dbReference>